<protein>
    <submittedName>
        <fullName evidence="2">Uncharacterized protein</fullName>
    </submittedName>
</protein>
<evidence type="ECO:0000256" key="1">
    <source>
        <dbReference type="SAM" id="MobiDB-lite"/>
    </source>
</evidence>
<feature type="region of interest" description="Disordered" evidence="1">
    <location>
        <begin position="129"/>
        <end position="259"/>
    </location>
</feature>
<feature type="compositionally biased region" description="Low complexity" evidence="1">
    <location>
        <begin position="185"/>
        <end position="229"/>
    </location>
</feature>
<accession>X6MFR7</accession>
<feature type="compositionally biased region" description="Basic and acidic residues" evidence="1">
    <location>
        <begin position="175"/>
        <end position="184"/>
    </location>
</feature>
<gene>
    <name evidence="2" type="ORF">RFI_24522</name>
</gene>
<proteinExistence type="predicted"/>
<evidence type="ECO:0000313" key="2">
    <source>
        <dbReference type="EMBL" id="ETO12853.1"/>
    </source>
</evidence>
<keyword evidence="3" id="KW-1185">Reference proteome</keyword>
<comment type="caution">
    <text evidence="2">The sequence shown here is derived from an EMBL/GenBank/DDBJ whole genome shotgun (WGS) entry which is preliminary data.</text>
</comment>
<sequence length="286" mass="33080">MSIINDPTAKLEEKYLSAEFFATIFKKQLRSKLKDFVPSGHPVDENLVDVSDQSFFFFPFSFFKNKNESMKKMRTPPKKKKKVVTLIVGSGREKKELVSDLEEFFGRRKSINFVEWVWETLNPIIQSYKDKQRKHSDKANKFPTKDEKGEEEEEEEAEEEEQETEDDNNNNEGNNKNETEKETTKSYNNNNNNNANNNNTNNNNTNTTNTTTTTTNNNNNNNNNNNKTINKNDHVNDNSDDKKKNSNTQTKLGHDETRPDVIVIKEAHPSFSNSGHFPKSCVIAYY</sequence>
<organism evidence="2 3">
    <name type="scientific">Reticulomyxa filosa</name>
    <dbReference type="NCBI Taxonomy" id="46433"/>
    <lineage>
        <taxon>Eukaryota</taxon>
        <taxon>Sar</taxon>
        <taxon>Rhizaria</taxon>
        <taxon>Retaria</taxon>
        <taxon>Foraminifera</taxon>
        <taxon>Monothalamids</taxon>
        <taxon>Reticulomyxidae</taxon>
        <taxon>Reticulomyxa</taxon>
    </lineage>
</organism>
<reference evidence="2 3" key="1">
    <citation type="journal article" date="2013" name="Curr. Biol.">
        <title>The Genome of the Foraminiferan Reticulomyxa filosa.</title>
        <authorList>
            <person name="Glockner G."/>
            <person name="Hulsmann N."/>
            <person name="Schleicher M."/>
            <person name="Noegel A.A."/>
            <person name="Eichinger L."/>
            <person name="Gallinger C."/>
            <person name="Pawlowski J."/>
            <person name="Sierra R."/>
            <person name="Euteneuer U."/>
            <person name="Pillet L."/>
            <person name="Moustafa A."/>
            <person name="Platzer M."/>
            <person name="Groth M."/>
            <person name="Szafranski K."/>
            <person name="Schliwa M."/>
        </authorList>
    </citation>
    <scope>NUCLEOTIDE SEQUENCE [LARGE SCALE GENOMIC DNA]</scope>
</reference>
<evidence type="ECO:0000313" key="3">
    <source>
        <dbReference type="Proteomes" id="UP000023152"/>
    </source>
</evidence>
<dbReference type="Proteomes" id="UP000023152">
    <property type="component" value="Unassembled WGS sequence"/>
</dbReference>
<dbReference type="AlphaFoldDB" id="X6MFR7"/>
<feature type="compositionally biased region" description="Basic and acidic residues" evidence="1">
    <location>
        <begin position="230"/>
        <end position="244"/>
    </location>
</feature>
<feature type="compositionally biased region" description="Acidic residues" evidence="1">
    <location>
        <begin position="149"/>
        <end position="169"/>
    </location>
</feature>
<feature type="compositionally biased region" description="Basic and acidic residues" evidence="1">
    <location>
        <begin position="137"/>
        <end position="148"/>
    </location>
</feature>
<dbReference type="EMBL" id="ASPP01021021">
    <property type="protein sequence ID" value="ETO12853.1"/>
    <property type="molecule type" value="Genomic_DNA"/>
</dbReference>
<name>X6MFR7_RETFI</name>